<feature type="transmembrane region" description="Helical" evidence="6">
    <location>
        <begin position="171"/>
        <end position="189"/>
    </location>
</feature>
<evidence type="ECO:0000256" key="1">
    <source>
        <dbReference type="ARBA" id="ARBA00004651"/>
    </source>
</evidence>
<dbReference type="RefSeq" id="WP_050434714.1">
    <property type="nucleotide sequence ID" value="NZ_CP012159.1"/>
</dbReference>
<reference evidence="7 8" key="1">
    <citation type="submission" date="2015-07" db="EMBL/GenBank/DDBJ databases">
        <title>Genome analysis of myxobacterium Chondromyces crocatus Cm c5 reveals a high potential for natural compound synthesis and the genetic basis for the loss of fruiting body formation.</title>
        <authorList>
            <person name="Zaburannyi N."/>
            <person name="Bunk B."/>
            <person name="Maier J."/>
            <person name="Overmann J."/>
            <person name="Mueller R."/>
        </authorList>
    </citation>
    <scope>NUCLEOTIDE SEQUENCE [LARGE SCALE GENOMIC DNA]</scope>
    <source>
        <strain evidence="7 8">Cm c5</strain>
    </source>
</reference>
<dbReference type="KEGG" id="ccro:CMC5_074340"/>
<organism evidence="7 8">
    <name type="scientific">Chondromyces crocatus</name>
    <dbReference type="NCBI Taxonomy" id="52"/>
    <lineage>
        <taxon>Bacteria</taxon>
        <taxon>Pseudomonadati</taxon>
        <taxon>Myxococcota</taxon>
        <taxon>Polyangia</taxon>
        <taxon>Polyangiales</taxon>
        <taxon>Polyangiaceae</taxon>
        <taxon>Chondromyces</taxon>
    </lineage>
</organism>
<feature type="transmembrane region" description="Helical" evidence="6">
    <location>
        <begin position="285"/>
        <end position="311"/>
    </location>
</feature>
<dbReference type="InterPro" id="IPR022791">
    <property type="entry name" value="L-PG_synthase/AglD"/>
</dbReference>
<dbReference type="OrthoDB" id="9799911at2"/>
<evidence type="ECO:0000256" key="3">
    <source>
        <dbReference type="ARBA" id="ARBA00022692"/>
    </source>
</evidence>
<feature type="transmembrane region" description="Helical" evidence="6">
    <location>
        <begin position="38"/>
        <end position="56"/>
    </location>
</feature>
<feature type="transmembrane region" description="Helical" evidence="6">
    <location>
        <begin position="209"/>
        <end position="231"/>
    </location>
</feature>
<dbReference type="GO" id="GO:0005886">
    <property type="term" value="C:plasma membrane"/>
    <property type="evidence" value="ECO:0007669"/>
    <property type="project" value="UniProtKB-SubCell"/>
</dbReference>
<dbReference type="Proteomes" id="UP000067626">
    <property type="component" value="Chromosome"/>
</dbReference>
<keyword evidence="3 6" id="KW-0812">Transmembrane</keyword>
<name>A0A0K1ERG8_CHOCO</name>
<keyword evidence="2" id="KW-1003">Cell membrane</keyword>
<evidence type="ECO:0000256" key="5">
    <source>
        <dbReference type="ARBA" id="ARBA00023136"/>
    </source>
</evidence>
<dbReference type="AlphaFoldDB" id="A0A0K1ERG8"/>
<evidence type="ECO:0000313" key="7">
    <source>
        <dbReference type="EMBL" id="AKT43203.1"/>
    </source>
</evidence>
<evidence type="ECO:0008006" key="9">
    <source>
        <dbReference type="Google" id="ProtNLM"/>
    </source>
</evidence>
<dbReference type="STRING" id="52.CMC5_074340"/>
<dbReference type="NCBIfam" id="TIGR00374">
    <property type="entry name" value="flippase-like domain"/>
    <property type="match status" value="1"/>
</dbReference>
<keyword evidence="4 6" id="KW-1133">Transmembrane helix</keyword>
<accession>A0A0K1ERG8</accession>
<protein>
    <recommendedName>
        <fullName evidence="9">Flippase-like domain-containing protein</fullName>
    </recommendedName>
</protein>
<evidence type="ECO:0000256" key="2">
    <source>
        <dbReference type="ARBA" id="ARBA00022475"/>
    </source>
</evidence>
<dbReference type="EMBL" id="CP012159">
    <property type="protein sequence ID" value="AKT43203.1"/>
    <property type="molecule type" value="Genomic_DNA"/>
</dbReference>
<sequence length="332" mass="35335">MSKLGRRLVLVMLLGVAVYGAIILSRGFAQISASLRDYAWWTFAAACGLAFTNYLLRFLKWEYYLAHLEVRGIPKGESLLTFLSGFVLTVTPGKVGEVFKSVILYQTRRVPISRTAPIVFAERITDLIGVIVIISLGSISFPGGAIWATLGALVVVALLLLVAWPRFSDQLLRALTLLPGVLGKAATRIGPKVAVALHGMKGLTTPSKLILPTILSIGAWGLEGFGLWVILHGFAEKPALPLTAFFYSTATLAGALVPVPGGLGVTDKLLEEQLARLGGVPNGTATAAMLLVRFATLWFAVVVGFAALGVLRLRYPQMVAEADDPTGGDAGH</sequence>
<dbReference type="PANTHER" id="PTHR39087">
    <property type="entry name" value="UPF0104 MEMBRANE PROTEIN MJ1595"/>
    <property type="match status" value="1"/>
</dbReference>
<dbReference type="PANTHER" id="PTHR39087:SF2">
    <property type="entry name" value="UPF0104 MEMBRANE PROTEIN MJ1595"/>
    <property type="match status" value="1"/>
</dbReference>
<keyword evidence="5 6" id="KW-0472">Membrane</keyword>
<comment type="subcellular location">
    <subcellularLocation>
        <location evidence="1">Cell membrane</location>
        <topology evidence="1">Multi-pass membrane protein</topology>
    </subcellularLocation>
</comment>
<proteinExistence type="predicted"/>
<dbReference type="Pfam" id="PF03706">
    <property type="entry name" value="LPG_synthase_TM"/>
    <property type="match status" value="1"/>
</dbReference>
<feature type="transmembrane region" description="Helical" evidence="6">
    <location>
        <begin position="118"/>
        <end position="139"/>
    </location>
</feature>
<keyword evidence="8" id="KW-1185">Reference proteome</keyword>
<feature type="transmembrane region" description="Helical" evidence="6">
    <location>
        <begin position="145"/>
        <end position="164"/>
    </location>
</feature>
<evidence type="ECO:0000256" key="4">
    <source>
        <dbReference type="ARBA" id="ARBA00022989"/>
    </source>
</evidence>
<evidence type="ECO:0000256" key="6">
    <source>
        <dbReference type="SAM" id="Phobius"/>
    </source>
</evidence>
<evidence type="ECO:0000313" key="8">
    <source>
        <dbReference type="Proteomes" id="UP000067626"/>
    </source>
</evidence>
<gene>
    <name evidence="7" type="ORF">CMC5_074340</name>
</gene>
<feature type="transmembrane region" description="Helical" evidence="6">
    <location>
        <begin position="7"/>
        <end position="26"/>
    </location>
</feature>
<feature type="transmembrane region" description="Helical" evidence="6">
    <location>
        <begin position="243"/>
        <end position="265"/>
    </location>
</feature>